<evidence type="ECO:0000256" key="4">
    <source>
        <dbReference type="ARBA" id="ARBA00022737"/>
    </source>
</evidence>
<dbReference type="GO" id="GO:0140359">
    <property type="term" value="F:ABC-type transporter activity"/>
    <property type="evidence" value="ECO:0007669"/>
    <property type="project" value="InterPro"/>
</dbReference>
<evidence type="ECO:0000256" key="3">
    <source>
        <dbReference type="ARBA" id="ARBA00022692"/>
    </source>
</evidence>
<dbReference type="PROSITE" id="PS50893">
    <property type="entry name" value="ABC_TRANSPORTER_2"/>
    <property type="match status" value="2"/>
</dbReference>
<keyword evidence="9" id="KW-0325">Glycoprotein</keyword>
<dbReference type="PANTHER" id="PTHR24223:SF353">
    <property type="entry name" value="ABC TRANSPORTER ATP-BINDING PROTEIN_PERMEASE VMR1-RELATED"/>
    <property type="match status" value="1"/>
</dbReference>
<protein>
    <recommendedName>
        <fullName evidence="16">ATP-dependent bile acid permease</fullName>
    </recommendedName>
</protein>
<feature type="compositionally biased region" description="Polar residues" evidence="10">
    <location>
        <begin position="967"/>
        <end position="976"/>
    </location>
</feature>
<accession>A0A3M7HHH2</accession>
<dbReference type="SUPFAM" id="SSF52540">
    <property type="entry name" value="P-loop containing nucleoside triphosphate hydrolases"/>
    <property type="match status" value="2"/>
</dbReference>
<dbReference type="InterPro" id="IPR027417">
    <property type="entry name" value="P-loop_NTPase"/>
</dbReference>
<reference evidence="14 15" key="1">
    <citation type="journal article" date="2018" name="BMC Genomics">
        <title>Genomic evidence for intraspecific hybridization in a clonal and extremely halotolerant yeast.</title>
        <authorList>
            <person name="Gostincar C."/>
            <person name="Stajich J.E."/>
            <person name="Zupancic J."/>
            <person name="Zalar P."/>
            <person name="Gunde-Cimerman N."/>
        </authorList>
    </citation>
    <scope>NUCLEOTIDE SEQUENCE [LARGE SCALE GENOMIC DNA]</scope>
    <source>
        <strain evidence="14 15">EXF-562</strain>
    </source>
</reference>
<keyword evidence="3 11" id="KW-0812">Transmembrane</keyword>
<feature type="compositionally biased region" description="Acidic residues" evidence="10">
    <location>
        <begin position="83"/>
        <end position="98"/>
    </location>
</feature>
<evidence type="ECO:0000256" key="8">
    <source>
        <dbReference type="ARBA" id="ARBA00023136"/>
    </source>
</evidence>
<sequence>MTSFAHCSAWWNYSDGDFSSCFEHDYLQTLVPLVACGISVLIVALQAFRKLFQQNIDPHGYTKLDHSGLNGTTVAPGERAGDEADDTEDEEEEEEFERNEELALRPKRSQTGLSTITVDRPSGEIAIAVVEELAVFVEIGIQVAALILNAWGKNGTIAAAASVATWGYIAVLTSMRLLLSSTSQIAFPKLWYHTAVLYGIGWICAILLFRSEIIYPRSTVSQALTSAHFGITTILFLIALMSRKGNKPVELEYEGDLEPSKEPLASLFSLATFSWIDPIVWTGYRKTTEMSDVWNLNPKDKASAILADYRQCKKTTILAFHLLKYFKRGLITQALWASISGVVTFVPTLLLKVILQYVEDPASTPRNAAWFYVILLFVSGVVNALSSGQALWVGRKVCIRLRAIIIGEIYAKALRRRAAAGADKILGQGEKKDEKEKEGLLKKIMSFGRKKKSDKGKSGGNAEEADDSQVTSGAIINLMAVDSFKVAEVSAYLHFLWAETPVQFVLAIVLLYQILGYSSIAGIGTMGLLLPINMWISKQFATVQKQILAATDARIHTTNEVLTNIRIIKYFAWEQRFLGGVEEKRRTELRYLRNRYIIWATAATIWSGAPVLITFLTFLVYTVVEKKDLIPSIAFTALSLFSLLRIPLDQLADMVAHVQESKVSVDRVEEYLNEPETDKYRQLEKTERDDDGEVIIGFDKATFSWGGRDSDDFKMIDMDLRFKVGQLNIIIGPTGSGKTSLLMALLGEMSLLEGSVYLPGGRSREDLKVDPDTGLTESVAYCAQQAWLVNGTIKENIVFASKCDARRYKNVIVACSLQRDLEILDSGDQTIVGEKGVTLSGGQKQRISLARALYCNARHVLMDDVLSAVDSHTAKWIFEKALMGPLMYNRTCILVTHNATLCLPPSEFAVLLENGRVATQGPPSKVISSGLLAEDMSKFESKPASKAASTLPSRVPSGIGGEEPLGETSNGHTSVPNGEPTGVQNGEPLSKVVSKDIPGMNNTNDSSGQEKKAEGAVKLQIITMYLSQMGGWFYWSVAALCFALQQVSQVSTTVWIRQWANAYTQHEAISTLDTHHASPISHVRGGISGSFNCLRSGSCIWSLPSWQQPSTGLTISALGSEVDVGYYLGVYGVLGIAYMIITFLREGVLFGGSLAASTRIHRTLMENVTHAKFRFFDSTPLGQIMNRFSKDIESVDQEIAPVAVGVVHCLASIITIVVLISVITPGFLIAGVFITALYFLIGKFYINSSRDLKRLESVQRSPLYQQFGETLSGMTTIRAYGDERRFIRENIHRVNTHSRPFIYLWGANRWLAFRVDVVGALVSFFTGVFVLLSVGRIDAGAAGLAMTYAVTFTENVLWFVRLYASNEQNMNSVERVKEYLDVDQEAAMVVPENRPDANWPSKGSVEFIGYSTRYRDDFDFVLKNLTFKIMPGEKVGVVGRTGAGKSSMALALFRALEAEQGKILIDDVDIGLIGLQDLRENIVMVPQDPTLFTGTIRTNLDPFGLFTDEEIFTALRGVQLVGAPSATGSAAPSRPQTPVNGTSTPTKGSSAAADTSALENKNIFRNLNSQVAESGSNLSQGQRQLLCLARALLKAPKVLLMDEATASIDYATDSRIQETIREIRNTTVTIAHRLQTIIDYDKVLVLDKGEVIEYGDPFDLVSKEGGIFRGMCEMSGDFDVLEREAAKAHDARRLVDDS</sequence>
<dbReference type="GO" id="GO:0016887">
    <property type="term" value="F:ATP hydrolysis activity"/>
    <property type="evidence" value="ECO:0007669"/>
    <property type="project" value="InterPro"/>
</dbReference>
<evidence type="ECO:0000259" key="12">
    <source>
        <dbReference type="PROSITE" id="PS50893"/>
    </source>
</evidence>
<dbReference type="VEuPathDB" id="FungiDB:BTJ68_02757"/>
<dbReference type="Proteomes" id="UP000280598">
    <property type="component" value="Unassembled WGS sequence"/>
</dbReference>
<dbReference type="CDD" id="cd03250">
    <property type="entry name" value="ABCC_MRP_domain1"/>
    <property type="match status" value="1"/>
</dbReference>
<feature type="transmembrane region" description="Helical" evidence="11">
    <location>
        <begin position="1340"/>
        <end position="1360"/>
    </location>
</feature>
<name>A0A3M7HHH2_HORWE</name>
<dbReference type="PROSITE" id="PS00211">
    <property type="entry name" value="ABC_TRANSPORTER_1"/>
    <property type="match status" value="2"/>
</dbReference>
<feature type="transmembrane region" description="Helical" evidence="11">
    <location>
        <begin position="190"/>
        <end position="209"/>
    </location>
</feature>
<dbReference type="InterPro" id="IPR003593">
    <property type="entry name" value="AAA+_ATPase"/>
</dbReference>
<keyword evidence="8 11" id="KW-0472">Membrane</keyword>
<gene>
    <name evidence="14" type="ORF">D0860_02826</name>
</gene>
<feature type="transmembrane region" description="Helical" evidence="11">
    <location>
        <begin position="1199"/>
        <end position="1220"/>
    </location>
</feature>
<dbReference type="InterPro" id="IPR003439">
    <property type="entry name" value="ABC_transporter-like_ATP-bd"/>
</dbReference>
<feature type="transmembrane region" description="Helical" evidence="11">
    <location>
        <begin position="26"/>
        <end position="48"/>
    </location>
</feature>
<feature type="transmembrane region" description="Helical" evidence="11">
    <location>
        <begin position="157"/>
        <end position="178"/>
    </location>
</feature>
<feature type="domain" description="ABC transmembrane type-1" evidence="13">
    <location>
        <begin position="1037"/>
        <end position="1365"/>
    </location>
</feature>
<dbReference type="CDD" id="cd03244">
    <property type="entry name" value="ABCC_MRP_domain2"/>
    <property type="match status" value="1"/>
</dbReference>
<dbReference type="Gene3D" id="3.40.50.300">
    <property type="entry name" value="P-loop containing nucleotide triphosphate hydrolases"/>
    <property type="match status" value="2"/>
</dbReference>
<dbReference type="InterPro" id="IPR011527">
    <property type="entry name" value="ABC1_TM_dom"/>
</dbReference>
<dbReference type="InterPro" id="IPR050173">
    <property type="entry name" value="ABC_transporter_C-like"/>
</dbReference>
<comment type="caution">
    <text evidence="14">The sequence shown here is derived from an EMBL/GenBank/DDBJ whole genome shotgun (WGS) entry which is preliminary data.</text>
</comment>
<feature type="transmembrane region" description="Helical" evidence="11">
    <location>
        <begin position="596"/>
        <end position="623"/>
    </location>
</feature>
<dbReference type="Pfam" id="PF00664">
    <property type="entry name" value="ABC_membrane"/>
    <property type="match status" value="2"/>
</dbReference>
<dbReference type="GO" id="GO:0000329">
    <property type="term" value="C:fungal-type vacuole membrane"/>
    <property type="evidence" value="ECO:0007669"/>
    <property type="project" value="TreeGrafter"/>
</dbReference>
<keyword evidence="5" id="KW-0547">Nucleotide-binding</keyword>
<dbReference type="GO" id="GO:0005524">
    <property type="term" value="F:ATP binding"/>
    <property type="evidence" value="ECO:0007669"/>
    <property type="project" value="UniProtKB-KW"/>
</dbReference>
<dbReference type="PROSITE" id="PS50929">
    <property type="entry name" value="ABC_TM1F"/>
    <property type="match status" value="2"/>
</dbReference>
<evidence type="ECO:0000256" key="11">
    <source>
        <dbReference type="SAM" id="Phobius"/>
    </source>
</evidence>
<feature type="transmembrane region" description="Helical" evidence="11">
    <location>
        <begin position="491"/>
        <end position="511"/>
    </location>
</feature>
<feature type="transmembrane region" description="Helical" evidence="11">
    <location>
        <begin position="334"/>
        <end position="358"/>
    </location>
</feature>
<dbReference type="FunFam" id="3.40.50.300:FF:000825">
    <property type="entry name" value="ABC bile acid transporter"/>
    <property type="match status" value="1"/>
</dbReference>
<evidence type="ECO:0000259" key="13">
    <source>
        <dbReference type="PROSITE" id="PS50929"/>
    </source>
</evidence>
<dbReference type="PANTHER" id="PTHR24223">
    <property type="entry name" value="ATP-BINDING CASSETTE SUB-FAMILY C"/>
    <property type="match status" value="1"/>
</dbReference>
<dbReference type="SUPFAM" id="SSF90123">
    <property type="entry name" value="ABC transporter transmembrane region"/>
    <property type="match status" value="2"/>
</dbReference>
<evidence type="ECO:0000256" key="1">
    <source>
        <dbReference type="ARBA" id="ARBA00004141"/>
    </source>
</evidence>
<dbReference type="CDD" id="cd18604">
    <property type="entry name" value="ABC_6TM_VMR1_D2_like"/>
    <property type="match status" value="1"/>
</dbReference>
<feature type="region of interest" description="Disordered" evidence="10">
    <location>
        <begin position="67"/>
        <end position="102"/>
    </location>
</feature>
<keyword evidence="2" id="KW-0813">Transport</keyword>
<evidence type="ECO:0000256" key="6">
    <source>
        <dbReference type="ARBA" id="ARBA00022840"/>
    </source>
</evidence>
<feature type="domain" description="ABC transmembrane type-1" evidence="13">
    <location>
        <begin position="334"/>
        <end position="660"/>
    </location>
</feature>
<feature type="transmembrane region" description="Helical" evidence="11">
    <location>
        <begin position="1226"/>
        <end position="1246"/>
    </location>
</feature>
<evidence type="ECO:0000313" key="14">
    <source>
        <dbReference type="EMBL" id="RMZ12733.1"/>
    </source>
</evidence>
<proteinExistence type="predicted"/>
<feature type="transmembrane region" description="Helical" evidence="11">
    <location>
        <begin position="1032"/>
        <end position="1056"/>
    </location>
</feature>
<feature type="domain" description="ABC transporter" evidence="12">
    <location>
        <begin position="696"/>
        <end position="939"/>
    </location>
</feature>
<keyword evidence="6" id="KW-0067">ATP-binding</keyword>
<evidence type="ECO:0000256" key="7">
    <source>
        <dbReference type="ARBA" id="ARBA00022989"/>
    </source>
</evidence>
<feature type="transmembrane region" description="Helical" evidence="11">
    <location>
        <begin position="370"/>
        <end position="393"/>
    </location>
</feature>
<organism evidence="14 15">
    <name type="scientific">Hortaea werneckii</name>
    <name type="common">Black yeast</name>
    <name type="synonym">Cladosporium werneckii</name>
    <dbReference type="NCBI Taxonomy" id="91943"/>
    <lineage>
        <taxon>Eukaryota</taxon>
        <taxon>Fungi</taxon>
        <taxon>Dikarya</taxon>
        <taxon>Ascomycota</taxon>
        <taxon>Pezizomycotina</taxon>
        <taxon>Dothideomycetes</taxon>
        <taxon>Dothideomycetidae</taxon>
        <taxon>Mycosphaerellales</taxon>
        <taxon>Teratosphaeriaceae</taxon>
        <taxon>Hortaea</taxon>
    </lineage>
</organism>
<evidence type="ECO:0000256" key="5">
    <source>
        <dbReference type="ARBA" id="ARBA00022741"/>
    </source>
</evidence>
<feature type="region of interest" description="Disordered" evidence="10">
    <location>
        <begin position="1525"/>
        <end position="1555"/>
    </location>
</feature>
<feature type="transmembrane region" description="Helical" evidence="11">
    <location>
        <begin position="1311"/>
        <end position="1334"/>
    </location>
</feature>
<keyword evidence="4" id="KW-0677">Repeat</keyword>
<feature type="compositionally biased region" description="Polar residues" evidence="10">
    <location>
        <begin position="1534"/>
        <end position="1555"/>
    </location>
</feature>
<dbReference type="EMBL" id="QWIS01000041">
    <property type="protein sequence ID" value="RMZ12733.1"/>
    <property type="molecule type" value="Genomic_DNA"/>
</dbReference>
<dbReference type="CDD" id="cd18596">
    <property type="entry name" value="ABC_6TM_VMR1_D1_like"/>
    <property type="match status" value="1"/>
</dbReference>
<dbReference type="InterPro" id="IPR036640">
    <property type="entry name" value="ABC1_TM_sf"/>
</dbReference>
<comment type="subcellular location">
    <subcellularLocation>
        <location evidence="1">Membrane</location>
        <topology evidence="1">Multi-pass membrane protein</topology>
    </subcellularLocation>
</comment>
<evidence type="ECO:0008006" key="16">
    <source>
        <dbReference type="Google" id="ProtNLM"/>
    </source>
</evidence>
<feature type="transmembrane region" description="Helical" evidence="11">
    <location>
        <begin position="517"/>
        <end position="536"/>
    </location>
</feature>
<evidence type="ECO:0000256" key="9">
    <source>
        <dbReference type="ARBA" id="ARBA00023180"/>
    </source>
</evidence>
<evidence type="ECO:0000256" key="10">
    <source>
        <dbReference type="SAM" id="MobiDB-lite"/>
    </source>
</evidence>
<evidence type="ECO:0000313" key="15">
    <source>
        <dbReference type="Proteomes" id="UP000280598"/>
    </source>
</evidence>
<dbReference type="SMART" id="SM00382">
    <property type="entry name" value="AAA"/>
    <property type="match status" value="2"/>
</dbReference>
<dbReference type="Gene3D" id="1.20.1560.10">
    <property type="entry name" value="ABC transporter type 1, transmembrane domain"/>
    <property type="match status" value="2"/>
</dbReference>
<feature type="transmembrane region" description="Helical" evidence="11">
    <location>
        <begin position="133"/>
        <end position="151"/>
    </location>
</feature>
<feature type="transmembrane region" description="Helical" evidence="11">
    <location>
        <begin position="221"/>
        <end position="241"/>
    </location>
</feature>
<feature type="domain" description="ABC transporter" evidence="12">
    <location>
        <begin position="1405"/>
        <end position="1673"/>
    </location>
</feature>
<dbReference type="Pfam" id="PF00005">
    <property type="entry name" value="ABC_tran"/>
    <property type="match status" value="2"/>
</dbReference>
<feature type="transmembrane region" description="Helical" evidence="11">
    <location>
        <begin position="1124"/>
        <end position="1144"/>
    </location>
</feature>
<dbReference type="InterPro" id="IPR017871">
    <property type="entry name" value="ABC_transporter-like_CS"/>
</dbReference>
<feature type="region of interest" description="Disordered" evidence="10">
    <location>
        <begin position="942"/>
        <end position="1012"/>
    </location>
</feature>
<evidence type="ECO:0000256" key="2">
    <source>
        <dbReference type="ARBA" id="ARBA00022448"/>
    </source>
</evidence>
<keyword evidence="7 11" id="KW-1133">Transmembrane helix</keyword>